<sequence length="172" mass="19698">MKKIVIFSAIASFLLASQTTERILKKEFDSNILPQVVNDLNKNGESVIILRTFKSNKGITLKAYKVKEIYSNTTLFETKGDYNIGYKYYTKYILKPAKIKVTDFVKIIRAKNEEDLNKLFANNAEKLKEILKKEKQFIALEGIEKIIKRNKLNDLKEFLKGVIAGKVPANCS</sequence>
<accession>A0AAJ4UY92</accession>
<dbReference type="EMBL" id="CP027432">
    <property type="protein sequence ID" value="QCI28600.1"/>
    <property type="molecule type" value="Genomic_DNA"/>
</dbReference>
<dbReference type="Proteomes" id="UP000298805">
    <property type="component" value="Chromosome"/>
</dbReference>
<proteinExistence type="predicted"/>
<dbReference type="AlphaFoldDB" id="A0AAJ4UY92"/>
<dbReference type="EMBL" id="RJVK01000001">
    <property type="protein sequence ID" value="ROR40671.1"/>
    <property type="molecule type" value="Genomic_DNA"/>
</dbReference>
<name>A0AAJ4UY92_9BACT</name>
<evidence type="ECO:0000313" key="4">
    <source>
        <dbReference type="Proteomes" id="UP000298805"/>
    </source>
</evidence>
<dbReference type="RefSeq" id="WP_123351586.1">
    <property type="nucleotide sequence ID" value="NZ_CP027432.2"/>
</dbReference>
<reference evidence="1" key="3">
    <citation type="submission" date="2019-06" db="EMBL/GenBank/DDBJ databases">
        <title>A comparative analysis of the Nautiliaceae.</title>
        <authorList>
            <person name="Grosche A."/>
            <person name="Smedile F."/>
            <person name="Vetriani C."/>
        </authorList>
    </citation>
    <scope>NUCLEOTIDE SEQUENCE</scope>
    <source>
        <strain evidence="1">TB6</strain>
    </source>
</reference>
<reference evidence="4" key="1">
    <citation type="submission" date="2018-03" db="EMBL/GenBank/DDBJ databases">
        <title>A comparative analysis of the Nautiliaceae.</title>
        <authorList>
            <person name="Grosche A."/>
            <person name="Smedile F."/>
            <person name="Vetriani C."/>
        </authorList>
    </citation>
    <scope>NUCLEOTIDE SEQUENCE [LARGE SCALE GENOMIC DNA]</scope>
    <source>
        <strain evidence="4">TB6</strain>
    </source>
</reference>
<keyword evidence="4" id="KW-1185">Reference proteome</keyword>
<dbReference type="Proteomes" id="UP000272781">
    <property type="component" value="Unassembled WGS sequence"/>
</dbReference>
<evidence type="ECO:0000313" key="1">
    <source>
        <dbReference type="EMBL" id="QCI28600.1"/>
    </source>
</evidence>
<gene>
    <name evidence="1" type="ORF">C6V80_06370</name>
    <name evidence="2" type="ORF">EDC58_0150</name>
</gene>
<protein>
    <submittedName>
        <fullName evidence="2">Uncharacterized protein</fullName>
    </submittedName>
</protein>
<evidence type="ECO:0000313" key="2">
    <source>
        <dbReference type="EMBL" id="ROR40671.1"/>
    </source>
</evidence>
<organism evidence="2 3">
    <name type="scientific">Caminibacter pacificus</name>
    <dbReference type="NCBI Taxonomy" id="1424653"/>
    <lineage>
        <taxon>Bacteria</taxon>
        <taxon>Pseudomonadati</taxon>
        <taxon>Campylobacterota</taxon>
        <taxon>Epsilonproteobacteria</taxon>
        <taxon>Nautiliales</taxon>
        <taxon>Nautiliaceae</taxon>
        <taxon>Caminibacter</taxon>
    </lineage>
</organism>
<evidence type="ECO:0000313" key="3">
    <source>
        <dbReference type="Proteomes" id="UP000272781"/>
    </source>
</evidence>
<reference evidence="2 3" key="2">
    <citation type="submission" date="2018-11" db="EMBL/GenBank/DDBJ databases">
        <title>Genomic Encyclopedia of Type Strains, Phase IV (KMG-IV): sequencing the most valuable type-strain genomes for metagenomic binning, comparative biology and taxonomic classification.</title>
        <authorList>
            <person name="Goeker M."/>
        </authorList>
    </citation>
    <scope>NUCLEOTIDE SEQUENCE [LARGE SCALE GENOMIC DNA]</scope>
    <source>
        <strain evidence="2 3">DSM 27783</strain>
    </source>
</reference>